<dbReference type="PANTHER" id="PTHR37318">
    <property type="entry name" value="BSL7504 PROTEIN"/>
    <property type="match status" value="1"/>
</dbReference>
<dbReference type="InterPro" id="IPR036390">
    <property type="entry name" value="WH_DNA-bd_sf"/>
</dbReference>
<sequence length="139" mass="15552">MPLYCCRATSWFGTSRATSCKRGGQRSQETSVANDTDHESYDYREIDDVIHGRVRLALMAFLSGAGSADFTDLKKRIGVTDGNLSIHIKKLEEAGYVRVTKRFNNKRPQTICHLTDAGRKAWIAYIARMEALLNPPAAE</sequence>
<accession>A0ABX0HR75</accession>
<dbReference type="SUPFAM" id="SSF46785">
    <property type="entry name" value="Winged helix' DNA-binding domain"/>
    <property type="match status" value="1"/>
</dbReference>
<proteinExistence type="predicted"/>
<evidence type="ECO:0000313" key="3">
    <source>
        <dbReference type="Proteomes" id="UP000818603"/>
    </source>
</evidence>
<dbReference type="InterPro" id="IPR027395">
    <property type="entry name" value="WH_DNA-bd_dom"/>
</dbReference>
<dbReference type="CDD" id="cd00090">
    <property type="entry name" value="HTH_ARSR"/>
    <property type="match status" value="1"/>
</dbReference>
<dbReference type="InterPro" id="IPR011991">
    <property type="entry name" value="ArsR-like_HTH"/>
</dbReference>
<dbReference type="Proteomes" id="UP000818603">
    <property type="component" value="Unassembled WGS sequence"/>
</dbReference>
<dbReference type="Gene3D" id="1.10.10.10">
    <property type="entry name" value="Winged helix-like DNA-binding domain superfamily/Winged helix DNA-binding domain"/>
    <property type="match status" value="1"/>
</dbReference>
<organism evidence="2 3">
    <name type="scientific">Aquisalinus luteolus</name>
    <dbReference type="NCBI Taxonomy" id="1566827"/>
    <lineage>
        <taxon>Bacteria</taxon>
        <taxon>Pseudomonadati</taxon>
        <taxon>Pseudomonadota</taxon>
        <taxon>Alphaproteobacteria</taxon>
        <taxon>Parvularculales</taxon>
        <taxon>Parvularculaceae</taxon>
        <taxon>Aquisalinus</taxon>
    </lineage>
</organism>
<reference evidence="2 3" key="1">
    <citation type="submission" date="2020-02" db="EMBL/GenBank/DDBJ databases">
        <title>Genome sequence of Parvularcula flava strain NH6-79.</title>
        <authorList>
            <person name="Abdul Karim M.H."/>
            <person name="Lam M.Q."/>
            <person name="Chen S.J."/>
            <person name="Yahya A."/>
            <person name="Shahir S."/>
            <person name="Shamsir M.S."/>
            <person name="Chong C.S."/>
        </authorList>
    </citation>
    <scope>NUCLEOTIDE SEQUENCE [LARGE SCALE GENOMIC DNA]</scope>
    <source>
        <strain evidence="2 3">NH6-79</strain>
    </source>
</reference>
<name>A0ABX0HR75_9PROT</name>
<dbReference type="InterPro" id="IPR036388">
    <property type="entry name" value="WH-like_DNA-bd_sf"/>
</dbReference>
<comment type="caution">
    <text evidence="2">The sequence shown here is derived from an EMBL/GenBank/DDBJ whole genome shotgun (WGS) entry which is preliminary data.</text>
</comment>
<protein>
    <submittedName>
        <fullName evidence="2">Transcriptional regulator</fullName>
    </submittedName>
</protein>
<dbReference type="PANTHER" id="PTHR37318:SF1">
    <property type="entry name" value="BSL7504 PROTEIN"/>
    <property type="match status" value="1"/>
</dbReference>
<gene>
    <name evidence="2" type="ORF">FF098_013175</name>
</gene>
<keyword evidence="3" id="KW-1185">Reference proteome</keyword>
<feature type="domain" description="Winged helix DNA-binding" evidence="1">
    <location>
        <begin position="54"/>
        <end position="132"/>
    </location>
</feature>
<evidence type="ECO:0000313" key="2">
    <source>
        <dbReference type="EMBL" id="NHK28867.1"/>
    </source>
</evidence>
<dbReference type="Pfam" id="PF13601">
    <property type="entry name" value="HTH_34"/>
    <property type="match status" value="1"/>
</dbReference>
<evidence type="ECO:0000259" key="1">
    <source>
        <dbReference type="Pfam" id="PF13601"/>
    </source>
</evidence>
<dbReference type="EMBL" id="VCJR02000002">
    <property type="protein sequence ID" value="NHK28867.1"/>
    <property type="molecule type" value="Genomic_DNA"/>
</dbReference>